<protein>
    <submittedName>
        <fullName evidence="2">Uncharacterized protein</fullName>
    </submittedName>
</protein>
<gene>
    <name evidence="2" type="primary">txxe 2788</name>
    <name evidence="2" type="ORF">TXXE_16150</name>
</gene>
<evidence type="ECO:0000313" key="3">
    <source>
        <dbReference type="Proteomes" id="UP000681526"/>
    </source>
</evidence>
<dbReference type="Proteomes" id="UP000681526">
    <property type="component" value="Unassembled WGS sequence"/>
</dbReference>
<dbReference type="EMBL" id="CAJRAY010000083">
    <property type="protein sequence ID" value="CAG5091698.1"/>
    <property type="molecule type" value="Genomic_DNA"/>
</dbReference>
<sequence length="70" mass="7558">MWVLYIVLAPTIVLQAAWLIRKKMYRDTAVFAAVSLSGFGLWASIASGRPIILNALIGRIIDAAISLLSG</sequence>
<keyword evidence="1" id="KW-0472">Membrane</keyword>
<keyword evidence="1" id="KW-0812">Transmembrane</keyword>
<dbReference type="RefSeq" id="WP_213485719.1">
    <property type="nucleotide sequence ID" value="NZ_CAJRAY010000083.1"/>
</dbReference>
<feature type="transmembrane region" description="Helical" evidence="1">
    <location>
        <begin position="29"/>
        <end position="52"/>
    </location>
</feature>
<name>A0ABN7S740_THEXY</name>
<reference evidence="2 3" key="1">
    <citation type="submission" date="2021-04" db="EMBL/GenBank/DDBJ databases">
        <authorList>
            <person name="Rakotoarivonina H."/>
        </authorList>
    </citation>
    <scope>NUCLEOTIDE SEQUENCE [LARGE SCALE GENOMIC DNA]</scope>
    <source>
        <strain evidence="2 3">XE</strain>
    </source>
</reference>
<evidence type="ECO:0000256" key="1">
    <source>
        <dbReference type="SAM" id="Phobius"/>
    </source>
</evidence>
<evidence type="ECO:0000313" key="2">
    <source>
        <dbReference type="EMBL" id="CAG5091698.1"/>
    </source>
</evidence>
<proteinExistence type="predicted"/>
<comment type="caution">
    <text evidence="2">The sequence shown here is derived from an EMBL/GenBank/DDBJ whole genome shotgun (WGS) entry which is preliminary data.</text>
</comment>
<keyword evidence="3" id="KW-1185">Reference proteome</keyword>
<keyword evidence="1" id="KW-1133">Transmembrane helix</keyword>
<organism evidence="2 3">
    <name type="scientific">Thermobacillus xylanilyticus</name>
    <dbReference type="NCBI Taxonomy" id="76633"/>
    <lineage>
        <taxon>Bacteria</taxon>
        <taxon>Bacillati</taxon>
        <taxon>Bacillota</taxon>
        <taxon>Bacilli</taxon>
        <taxon>Bacillales</taxon>
        <taxon>Paenibacillaceae</taxon>
        <taxon>Thermobacillus</taxon>
    </lineage>
</organism>
<accession>A0ABN7S740</accession>